<dbReference type="Pfam" id="PF04007">
    <property type="entry name" value="DUF354"/>
    <property type="match status" value="1"/>
</dbReference>
<dbReference type="PIRSF" id="PIRSF005357">
    <property type="entry name" value="UCP005357"/>
    <property type="match status" value="1"/>
</dbReference>
<name>A0A1H7MHE3_AQUAM</name>
<dbReference type="EMBL" id="FOAB01000003">
    <property type="protein sequence ID" value="SEL10750.1"/>
    <property type="molecule type" value="Genomic_DNA"/>
</dbReference>
<dbReference type="SUPFAM" id="SSF53756">
    <property type="entry name" value="UDP-Glycosyltransferase/glycogen phosphorylase"/>
    <property type="match status" value="1"/>
</dbReference>
<dbReference type="Gene3D" id="3.40.50.2000">
    <property type="entry name" value="Glycogen Phosphorylase B"/>
    <property type="match status" value="2"/>
</dbReference>
<accession>A0A1H7MHE3</accession>
<dbReference type="AlphaFoldDB" id="A0A1H7MHE3"/>
<sequence>MRILIDIGHPGHVHLFKNFAKEMQKKGHTFLFTCRQKEFEIELMKAEGFEFVSFGKKYNSTAGKMFGLLKFDFLTVIQGIKFKPDLFMSHGSPYAAHAAAILRKPHISLEDTGNMEQVKLYLPFTKSVLTSTAFHKDLGDKQIEYAGYHELAYLHPNYFTSDVKVYDTLGIPEQAPYVVLRFVSWNASHDVNQSGLTMTEKRELLQHLNEKYKVFISSEGQLPDEFKQYQIKIPPEKMHDVLAFAEMFIGEGATMASESAILGTPAIYINSIMAGTIDEQVDYGLLFNFQKGEGVMEKIKELEKTSNLQEVFGKKREQLLKDKIDVTAFLIWFVENFPQSHQTMKNDPKYYHNFS</sequence>
<dbReference type="STRING" id="1038014.SAMN04487910_1740"/>
<dbReference type="Proteomes" id="UP000198521">
    <property type="component" value="Unassembled WGS sequence"/>
</dbReference>
<reference evidence="1 2" key="1">
    <citation type="submission" date="2016-10" db="EMBL/GenBank/DDBJ databases">
        <authorList>
            <person name="de Groot N.N."/>
        </authorList>
    </citation>
    <scope>NUCLEOTIDE SEQUENCE [LARGE SCALE GENOMIC DNA]</scope>
    <source>
        <strain evidence="1 2">DSM 25232</strain>
    </source>
</reference>
<evidence type="ECO:0000313" key="1">
    <source>
        <dbReference type="EMBL" id="SEL10750.1"/>
    </source>
</evidence>
<dbReference type="PANTHER" id="PTHR39662:SF1">
    <property type="entry name" value="DUF354 DOMAIN-CONTAINING PROTEIN"/>
    <property type="match status" value="1"/>
</dbReference>
<keyword evidence="2" id="KW-1185">Reference proteome</keyword>
<evidence type="ECO:0008006" key="3">
    <source>
        <dbReference type="Google" id="ProtNLM"/>
    </source>
</evidence>
<protein>
    <recommendedName>
        <fullName evidence="3">DUF354 domain-containing protein</fullName>
    </recommendedName>
</protein>
<dbReference type="OrthoDB" id="7058268at2"/>
<dbReference type="RefSeq" id="WP_091407536.1">
    <property type="nucleotide sequence ID" value="NZ_FOAB01000003.1"/>
</dbReference>
<organism evidence="1 2">
    <name type="scientific">Aquimarina amphilecti</name>
    <dbReference type="NCBI Taxonomy" id="1038014"/>
    <lineage>
        <taxon>Bacteria</taxon>
        <taxon>Pseudomonadati</taxon>
        <taxon>Bacteroidota</taxon>
        <taxon>Flavobacteriia</taxon>
        <taxon>Flavobacteriales</taxon>
        <taxon>Flavobacteriaceae</taxon>
        <taxon>Aquimarina</taxon>
    </lineage>
</organism>
<evidence type="ECO:0000313" key="2">
    <source>
        <dbReference type="Proteomes" id="UP000198521"/>
    </source>
</evidence>
<dbReference type="PANTHER" id="PTHR39662">
    <property type="entry name" value="DUF354 DOMAIN-CONTAINING PROTEIN-RELATED"/>
    <property type="match status" value="1"/>
</dbReference>
<proteinExistence type="predicted"/>
<dbReference type="InterPro" id="IPR007152">
    <property type="entry name" value="DUF354"/>
</dbReference>
<gene>
    <name evidence="1" type="ORF">SAMN04487910_1740</name>
</gene>